<dbReference type="Pfam" id="PF13558">
    <property type="entry name" value="SbcC_Walker_B"/>
    <property type="match status" value="1"/>
</dbReference>
<dbReference type="eggNOG" id="COG1196">
    <property type="taxonomic scope" value="Bacteria"/>
</dbReference>
<name>G2T0D7_ROSHA</name>
<dbReference type="AlphaFoldDB" id="G2T0D7"/>
<evidence type="ECO:0000313" key="2">
    <source>
        <dbReference type="Proteomes" id="UP000008178"/>
    </source>
</evidence>
<accession>G2T0D7</accession>
<proteinExistence type="predicted"/>
<keyword evidence="2" id="KW-1185">Reference proteome</keyword>
<reference evidence="1 2" key="1">
    <citation type="journal article" date="2015" name="Genome Announc.">
        <title>Complete genome sequence of the human gut symbiont Roseburia hominis.</title>
        <authorList>
            <person name="Travis A.J."/>
            <person name="Kelly D."/>
            <person name="Flint H.J."/>
            <person name="Aminov R.I."/>
        </authorList>
    </citation>
    <scope>NUCLEOTIDE SEQUENCE [LARGE SCALE GENOMIC DNA]</scope>
    <source>
        <strain evidence="2">DSM 16839 / JCM 17582 / NCIMB 14029 / A2-183</strain>
    </source>
</reference>
<dbReference type="HOGENOM" id="CLU_1853714_0_0_9"/>
<protein>
    <submittedName>
        <fullName evidence="1">Chromosome segregation ATPase-like protein</fullName>
    </submittedName>
</protein>
<dbReference type="KEGG" id="rho:RHOM_04050"/>
<sequence>MRLFKKLIKYGKPCKADNDRELDTVDLEQILLRDRELLTVEDIERVAGHFRSKIHTEKAKLEEETKKPLTNVAFNRFGGGEKAMAMDVPLFGAVNAQYKKADNKDHPRIIALDKEYARLAGFGYRMLVIIPILTSRMK</sequence>
<dbReference type="STRING" id="585394.RHOM_04050"/>
<dbReference type="EMBL" id="CP003040">
    <property type="protein sequence ID" value="AEN95932.1"/>
    <property type="molecule type" value="Genomic_DNA"/>
</dbReference>
<gene>
    <name evidence="1" type="ordered locus">RHOM_04050</name>
</gene>
<dbReference type="Proteomes" id="UP000008178">
    <property type="component" value="Chromosome"/>
</dbReference>
<organism evidence="1 2">
    <name type="scientific">Roseburia hominis (strain DSM 16839 / JCM 17582 / NCIMB 14029 / A2-183)</name>
    <dbReference type="NCBI Taxonomy" id="585394"/>
    <lineage>
        <taxon>Bacteria</taxon>
        <taxon>Bacillati</taxon>
        <taxon>Bacillota</taxon>
        <taxon>Clostridia</taxon>
        <taxon>Lachnospirales</taxon>
        <taxon>Lachnospiraceae</taxon>
        <taxon>Roseburia</taxon>
    </lineage>
</organism>
<evidence type="ECO:0000313" key="1">
    <source>
        <dbReference type="EMBL" id="AEN95932.1"/>
    </source>
</evidence>